<protein>
    <submittedName>
        <fullName evidence="1">Small subunit processome component 20</fullName>
    </submittedName>
</protein>
<gene>
    <name evidence="1" type="ORF">F511_20368</name>
</gene>
<dbReference type="Proteomes" id="UP000250235">
    <property type="component" value="Unassembled WGS sequence"/>
</dbReference>
<reference evidence="1 2" key="1">
    <citation type="journal article" date="2015" name="Proc. Natl. Acad. Sci. U.S.A.">
        <title>The resurrection genome of Boea hygrometrica: A blueprint for survival of dehydration.</title>
        <authorList>
            <person name="Xiao L."/>
            <person name="Yang G."/>
            <person name="Zhang L."/>
            <person name="Yang X."/>
            <person name="Zhao S."/>
            <person name="Ji Z."/>
            <person name="Zhou Q."/>
            <person name="Hu M."/>
            <person name="Wang Y."/>
            <person name="Chen M."/>
            <person name="Xu Y."/>
            <person name="Jin H."/>
            <person name="Xiao X."/>
            <person name="Hu G."/>
            <person name="Bao F."/>
            <person name="Hu Y."/>
            <person name="Wan P."/>
            <person name="Li L."/>
            <person name="Deng X."/>
            <person name="Kuang T."/>
            <person name="Xiang C."/>
            <person name="Zhu J.K."/>
            <person name="Oliver M.J."/>
            <person name="He Y."/>
        </authorList>
    </citation>
    <scope>NUCLEOTIDE SEQUENCE [LARGE SCALE GENOMIC DNA]</scope>
    <source>
        <strain evidence="2">cv. XS01</strain>
    </source>
</reference>
<sequence length="144" mass="16754">MAKITDGRYGKGEQLTECQMAFHMERYYGAGFGDEGNTKCISNLIFLIFIPDNPRLVLFIRTLFYRQHLVHFEPDILIFIPDNPRLVLFIRTLFYRRFTPPFGVRLVALSSYSLQRSIHSSLETGVDGFEEHKVVAVFVYLHDC</sequence>
<name>A0A2Z7BPD2_9LAMI</name>
<evidence type="ECO:0000313" key="1">
    <source>
        <dbReference type="EMBL" id="KZV35468.1"/>
    </source>
</evidence>
<evidence type="ECO:0000313" key="2">
    <source>
        <dbReference type="Proteomes" id="UP000250235"/>
    </source>
</evidence>
<organism evidence="1 2">
    <name type="scientific">Dorcoceras hygrometricum</name>
    <dbReference type="NCBI Taxonomy" id="472368"/>
    <lineage>
        <taxon>Eukaryota</taxon>
        <taxon>Viridiplantae</taxon>
        <taxon>Streptophyta</taxon>
        <taxon>Embryophyta</taxon>
        <taxon>Tracheophyta</taxon>
        <taxon>Spermatophyta</taxon>
        <taxon>Magnoliopsida</taxon>
        <taxon>eudicotyledons</taxon>
        <taxon>Gunneridae</taxon>
        <taxon>Pentapetalae</taxon>
        <taxon>asterids</taxon>
        <taxon>lamiids</taxon>
        <taxon>Lamiales</taxon>
        <taxon>Gesneriaceae</taxon>
        <taxon>Didymocarpoideae</taxon>
        <taxon>Trichosporeae</taxon>
        <taxon>Loxocarpinae</taxon>
        <taxon>Dorcoceras</taxon>
    </lineage>
</organism>
<proteinExistence type="predicted"/>
<accession>A0A2Z7BPD2</accession>
<dbReference type="AlphaFoldDB" id="A0A2Z7BPD2"/>
<dbReference type="EMBL" id="KV004575">
    <property type="protein sequence ID" value="KZV35468.1"/>
    <property type="molecule type" value="Genomic_DNA"/>
</dbReference>
<keyword evidence="2" id="KW-1185">Reference proteome</keyword>